<evidence type="ECO:0000256" key="12">
    <source>
        <dbReference type="ARBA" id="ARBA00023157"/>
    </source>
</evidence>
<accession>A0A834ZD64</accession>
<comment type="subcellular location">
    <subcellularLocation>
        <location evidence="1">Membrane</location>
        <topology evidence="1">Single-pass type I membrane protein</topology>
    </subcellularLocation>
</comment>
<dbReference type="InterPro" id="IPR017441">
    <property type="entry name" value="Protein_kinase_ATP_BS"/>
</dbReference>
<gene>
    <name evidence="24" type="ORF">HHK36_009296</name>
</gene>
<dbReference type="Pfam" id="PF00069">
    <property type="entry name" value="Pkinase"/>
    <property type="match status" value="1"/>
</dbReference>
<dbReference type="Gene3D" id="1.10.510.10">
    <property type="entry name" value="Transferase(Phosphotransferase) domain 1"/>
    <property type="match status" value="1"/>
</dbReference>
<evidence type="ECO:0000259" key="23">
    <source>
        <dbReference type="PROSITE" id="PS50948"/>
    </source>
</evidence>
<dbReference type="FunFam" id="3.30.200.20:FF:000059">
    <property type="entry name" value="S-receptor-like serine/threonine-protein kinase"/>
    <property type="match status" value="1"/>
</dbReference>
<dbReference type="InterPro" id="IPR001480">
    <property type="entry name" value="Bulb-type_lectin_dom"/>
</dbReference>
<evidence type="ECO:0000256" key="6">
    <source>
        <dbReference type="ARBA" id="ARBA00022729"/>
    </source>
</evidence>
<evidence type="ECO:0000256" key="5">
    <source>
        <dbReference type="ARBA" id="ARBA00022692"/>
    </source>
</evidence>
<feature type="domain" description="Apple" evidence="23">
    <location>
        <begin position="328"/>
        <end position="408"/>
    </location>
</feature>
<organism evidence="24 25">
    <name type="scientific">Tetracentron sinense</name>
    <name type="common">Spur-leaf</name>
    <dbReference type="NCBI Taxonomy" id="13715"/>
    <lineage>
        <taxon>Eukaryota</taxon>
        <taxon>Viridiplantae</taxon>
        <taxon>Streptophyta</taxon>
        <taxon>Embryophyta</taxon>
        <taxon>Tracheophyta</taxon>
        <taxon>Spermatophyta</taxon>
        <taxon>Magnoliopsida</taxon>
        <taxon>Trochodendrales</taxon>
        <taxon>Trochodendraceae</taxon>
        <taxon>Tetracentron</taxon>
    </lineage>
</organism>
<comment type="catalytic activity">
    <reaction evidence="16 17">
        <text>L-seryl-[protein] + ATP = O-phospho-L-seryl-[protein] + ADP + H(+)</text>
        <dbReference type="Rhea" id="RHEA:17989"/>
        <dbReference type="Rhea" id="RHEA-COMP:9863"/>
        <dbReference type="Rhea" id="RHEA-COMP:11604"/>
        <dbReference type="ChEBI" id="CHEBI:15378"/>
        <dbReference type="ChEBI" id="CHEBI:29999"/>
        <dbReference type="ChEBI" id="CHEBI:30616"/>
        <dbReference type="ChEBI" id="CHEBI:83421"/>
        <dbReference type="ChEBI" id="CHEBI:456216"/>
        <dbReference type="EC" id="2.7.11.1"/>
    </reaction>
</comment>
<dbReference type="InterPro" id="IPR011009">
    <property type="entry name" value="Kinase-like_dom_sf"/>
</dbReference>
<dbReference type="CDD" id="cd00028">
    <property type="entry name" value="B_lectin"/>
    <property type="match status" value="1"/>
</dbReference>
<dbReference type="EMBL" id="JABCRI010000006">
    <property type="protein sequence ID" value="KAF8404411.1"/>
    <property type="molecule type" value="Genomic_DNA"/>
</dbReference>
<evidence type="ECO:0000256" key="11">
    <source>
        <dbReference type="ARBA" id="ARBA00023136"/>
    </source>
</evidence>
<keyword evidence="12" id="KW-1015">Disulfide bond</keyword>
<keyword evidence="2 17" id="KW-0723">Serine/threonine-protein kinase</keyword>
<feature type="signal peptide" evidence="20">
    <location>
        <begin position="1"/>
        <end position="18"/>
    </location>
</feature>
<evidence type="ECO:0000256" key="13">
    <source>
        <dbReference type="ARBA" id="ARBA00023170"/>
    </source>
</evidence>
<keyword evidence="13" id="KW-0675">Receptor</keyword>
<evidence type="ECO:0000313" key="24">
    <source>
        <dbReference type="EMBL" id="KAF8404411.1"/>
    </source>
</evidence>
<evidence type="ECO:0000256" key="1">
    <source>
        <dbReference type="ARBA" id="ARBA00004479"/>
    </source>
</evidence>
<keyword evidence="3" id="KW-0245">EGF-like domain</keyword>
<feature type="chain" id="PRO_5033045573" description="Receptor-like serine/threonine-protein kinase" evidence="20">
    <location>
        <begin position="19"/>
        <end position="773"/>
    </location>
</feature>
<feature type="domain" description="Bulb-type lectin" evidence="22">
    <location>
        <begin position="145"/>
        <end position="271"/>
    </location>
</feature>
<comment type="similarity">
    <text evidence="17">Belongs to the protein kinase superfamily. Ser/Thr protein kinase family.</text>
</comment>
<keyword evidence="4 17" id="KW-0808">Transferase</keyword>
<dbReference type="PROSITE" id="PS00107">
    <property type="entry name" value="PROTEIN_KINASE_ATP"/>
    <property type="match status" value="1"/>
</dbReference>
<comment type="caution">
    <text evidence="24">The sequence shown here is derived from an EMBL/GenBank/DDBJ whole genome shotgun (WGS) entry which is preliminary data.</text>
</comment>
<dbReference type="PIRSF" id="PIRSF000641">
    <property type="entry name" value="SRK"/>
    <property type="match status" value="1"/>
</dbReference>
<keyword evidence="7 17" id="KW-0547">Nucleotide-binding</keyword>
<keyword evidence="6 20" id="KW-0732">Signal</keyword>
<evidence type="ECO:0000259" key="21">
    <source>
        <dbReference type="PROSITE" id="PS50011"/>
    </source>
</evidence>
<dbReference type="PANTHER" id="PTHR47976">
    <property type="entry name" value="G-TYPE LECTIN S-RECEPTOR-LIKE SERINE/THREONINE-PROTEIN KINASE SD2-5"/>
    <property type="match status" value="1"/>
</dbReference>
<dbReference type="EC" id="2.7.11.1" evidence="17"/>
<evidence type="ECO:0000256" key="4">
    <source>
        <dbReference type="ARBA" id="ARBA00022679"/>
    </source>
</evidence>
<evidence type="ECO:0000256" key="20">
    <source>
        <dbReference type="SAM" id="SignalP"/>
    </source>
</evidence>
<evidence type="ECO:0000256" key="18">
    <source>
        <dbReference type="PROSITE-ProRule" id="PRU10141"/>
    </source>
</evidence>
<keyword evidence="8 17" id="KW-0418">Kinase</keyword>
<dbReference type="InterPro" id="IPR000719">
    <property type="entry name" value="Prot_kinase_dom"/>
</dbReference>
<sequence length="773" mass="85949">MAAIFLFLLLCAFSTATAQQKHSNISLGSSLSPTTNSSWLSRSGRFAFGFYPQGNGFSIGVWFTGTSKQTVVVWTANRDDPPVSSDASLLLTSDGGLILQPTQGRNKSIADIPQFASSASMLDSGNFVIYNSSWVIIWQSFDFPTNTMLPGQYLSAGKQLFSSVSETDHSTGKFRLKMQNDGNLVLYPIETPDIAQYAYWASDTGNIGDNTSLHLDNNGLLYLLNNNGSNIKNLTDGGLSTEGAIYRMRIDADGIFRLYSYSLGRNGSWSIKSSSPNDACVHKGICGVNGYCTLINEKSACNCLPGFDFIDQGQQSLGCRRNFSEDGCKNKNEKIKYAIYTLESTIWEDDAYSILSYTTKEDCREACLEDCNCEAVLFKDTECKKQKLPVRYGRIQSSDSTTAFVKVGITSAGGSGNYTPATTTTRAVARESKKEPRMNFLIISVAFATCAFIVLTISSVLINRRRVWAYKNLSDQGNVGLTEDVSLRSFTYAELEKVTTGFKEVVGRGVSGTVFKGILSNGQTVVAVKRLENVVANGGERAFWTEMKVIGKTHHRNLVRLLGYCHDGLNRLLVYEYMSNGSLADFLFRHDKHPSWDERVEIALNIARGILYLHEECETQIIHCDLKPQNILMNEYLCAKIADFGLAKLLKPDQTRTITEIRGTRGYVAPEWNRNLPITVKADVYSFGIMLLEIICSRKSVDNDAVEDEVVLADWVYDCFEAGQLDKLIDEENDYNNRVRKVGANFKSVTCHFLLIIEAKAYTISGWEKLKPY</sequence>
<name>A0A834ZD64_TETSI</name>
<protein>
    <recommendedName>
        <fullName evidence="17">Receptor-like serine/threonine-protein kinase</fullName>
        <ecNumber evidence="17">2.7.11.1</ecNumber>
    </recommendedName>
</protein>
<comment type="catalytic activity">
    <reaction evidence="15 17">
        <text>L-threonyl-[protein] + ATP = O-phospho-L-threonyl-[protein] + ADP + H(+)</text>
        <dbReference type="Rhea" id="RHEA:46608"/>
        <dbReference type="Rhea" id="RHEA-COMP:11060"/>
        <dbReference type="Rhea" id="RHEA-COMP:11605"/>
        <dbReference type="ChEBI" id="CHEBI:15378"/>
        <dbReference type="ChEBI" id="CHEBI:30013"/>
        <dbReference type="ChEBI" id="CHEBI:30616"/>
        <dbReference type="ChEBI" id="CHEBI:61977"/>
        <dbReference type="ChEBI" id="CHEBI:456216"/>
        <dbReference type="EC" id="2.7.11.1"/>
    </reaction>
</comment>
<evidence type="ECO:0000256" key="15">
    <source>
        <dbReference type="ARBA" id="ARBA00047899"/>
    </source>
</evidence>
<dbReference type="Pfam" id="PF00954">
    <property type="entry name" value="S_locus_glycop"/>
    <property type="match status" value="1"/>
</dbReference>
<dbReference type="AlphaFoldDB" id="A0A834ZD64"/>
<evidence type="ECO:0000256" key="9">
    <source>
        <dbReference type="ARBA" id="ARBA00022840"/>
    </source>
</evidence>
<keyword evidence="9 17" id="KW-0067">ATP-binding</keyword>
<dbReference type="SMART" id="SM00220">
    <property type="entry name" value="S_TKc"/>
    <property type="match status" value="1"/>
</dbReference>
<dbReference type="FunFam" id="2.90.10.10:FF:000026">
    <property type="entry name" value="Serine/threonine-protein kinase"/>
    <property type="match status" value="1"/>
</dbReference>
<evidence type="ECO:0000313" key="25">
    <source>
        <dbReference type="Proteomes" id="UP000655225"/>
    </source>
</evidence>
<evidence type="ECO:0000256" key="16">
    <source>
        <dbReference type="ARBA" id="ARBA00048679"/>
    </source>
</evidence>
<dbReference type="InterPro" id="IPR051343">
    <property type="entry name" value="G-type_lectin_kinases/EP1-like"/>
</dbReference>
<dbReference type="GO" id="GO:0016020">
    <property type="term" value="C:membrane"/>
    <property type="evidence" value="ECO:0007669"/>
    <property type="project" value="UniProtKB-SubCell"/>
</dbReference>
<evidence type="ECO:0000256" key="7">
    <source>
        <dbReference type="ARBA" id="ARBA00022741"/>
    </source>
</evidence>
<proteinExistence type="inferred from homology"/>
<dbReference type="InterPro" id="IPR036426">
    <property type="entry name" value="Bulb-type_lectin_dom_sf"/>
</dbReference>
<dbReference type="FunFam" id="1.10.510.10:FF:000537">
    <property type="entry name" value="Putative receptor-like protein kinase"/>
    <property type="match status" value="1"/>
</dbReference>
<feature type="domain" description="Protein kinase" evidence="21">
    <location>
        <begin position="500"/>
        <end position="755"/>
    </location>
</feature>
<reference evidence="24 25" key="1">
    <citation type="submission" date="2020-04" db="EMBL/GenBank/DDBJ databases">
        <title>Plant Genome Project.</title>
        <authorList>
            <person name="Zhang R.-G."/>
        </authorList>
    </citation>
    <scope>NUCLEOTIDE SEQUENCE [LARGE SCALE GENOMIC DNA]</scope>
    <source>
        <strain evidence="24">YNK0</strain>
        <tissue evidence="24">Leaf</tissue>
    </source>
</reference>
<keyword evidence="25" id="KW-1185">Reference proteome</keyword>
<dbReference type="InterPro" id="IPR003609">
    <property type="entry name" value="Pan_app"/>
</dbReference>
<dbReference type="SMART" id="SM00108">
    <property type="entry name" value="B_lectin"/>
    <property type="match status" value="2"/>
</dbReference>
<dbReference type="GO" id="GO:0004674">
    <property type="term" value="F:protein serine/threonine kinase activity"/>
    <property type="evidence" value="ECO:0007669"/>
    <property type="project" value="UniProtKB-KW"/>
</dbReference>
<feature type="transmembrane region" description="Helical" evidence="19">
    <location>
        <begin position="440"/>
        <end position="462"/>
    </location>
</feature>
<dbReference type="Gene3D" id="2.90.10.10">
    <property type="entry name" value="Bulb-type lectin domain"/>
    <property type="match status" value="2"/>
</dbReference>
<evidence type="ECO:0000256" key="17">
    <source>
        <dbReference type="PIRNR" id="PIRNR000641"/>
    </source>
</evidence>
<feature type="binding site" evidence="18">
    <location>
        <position position="529"/>
    </location>
    <ligand>
        <name>ATP</name>
        <dbReference type="ChEBI" id="CHEBI:30616"/>
    </ligand>
</feature>
<dbReference type="Pfam" id="PF01453">
    <property type="entry name" value="B_lectin"/>
    <property type="match status" value="1"/>
</dbReference>
<evidence type="ECO:0000256" key="14">
    <source>
        <dbReference type="ARBA" id="ARBA00023180"/>
    </source>
</evidence>
<evidence type="ECO:0000256" key="10">
    <source>
        <dbReference type="ARBA" id="ARBA00022989"/>
    </source>
</evidence>
<dbReference type="OMA" id="IMVMRAS"/>
<keyword evidence="14" id="KW-0325">Glycoprotein</keyword>
<dbReference type="PROSITE" id="PS50948">
    <property type="entry name" value="PAN"/>
    <property type="match status" value="1"/>
</dbReference>
<evidence type="ECO:0000256" key="8">
    <source>
        <dbReference type="ARBA" id="ARBA00022777"/>
    </source>
</evidence>
<dbReference type="FunFam" id="2.90.10.10:FF:000013">
    <property type="entry name" value="G-type lectin S-receptor-like serine/threonine-protein kinase LECRK1"/>
    <property type="match status" value="1"/>
</dbReference>
<keyword evidence="5 19" id="KW-0812">Transmembrane</keyword>
<evidence type="ECO:0000256" key="3">
    <source>
        <dbReference type="ARBA" id="ARBA00022536"/>
    </source>
</evidence>
<dbReference type="PROSITE" id="PS50011">
    <property type="entry name" value="PROTEIN_KINASE_DOM"/>
    <property type="match status" value="1"/>
</dbReference>
<dbReference type="PROSITE" id="PS00108">
    <property type="entry name" value="PROTEIN_KINASE_ST"/>
    <property type="match status" value="1"/>
</dbReference>
<dbReference type="OrthoDB" id="758220at2759"/>
<keyword evidence="11 19" id="KW-0472">Membrane</keyword>
<dbReference type="InterPro" id="IPR024171">
    <property type="entry name" value="SRK-like_kinase"/>
</dbReference>
<dbReference type="PROSITE" id="PS50927">
    <property type="entry name" value="BULB_LECTIN"/>
    <property type="match status" value="2"/>
</dbReference>
<keyword evidence="10 19" id="KW-1133">Transmembrane helix</keyword>
<dbReference type="InterPro" id="IPR008271">
    <property type="entry name" value="Ser/Thr_kinase_AS"/>
</dbReference>
<evidence type="ECO:0000256" key="19">
    <source>
        <dbReference type="SAM" id="Phobius"/>
    </source>
</evidence>
<dbReference type="SUPFAM" id="SSF51110">
    <property type="entry name" value="alpha-D-mannose-specific plant lectins"/>
    <property type="match status" value="2"/>
</dbReference>
<dbReference type="PANTHER" id="PTHR47976:SF102">
    <property type="entry name" value="G-TYPE LECTIN S-RECEPTOR-LIKE SERINE_THREONINE-PROTEIN KINASE LECRK3"/>
    <property type="match status" value="1"/>
</dbReference>
<evidence type="ECO:0000256" key="2">
    <source>
        <dbReference type="ARBA" id="ARBA00022527"/>
    </source>
</evidence>
<dbReference type="GO" id="GO:0048544">
    <property type="term" value="P:recognition of pollen"/>
    <property type="evidence" value="ECO:0007669"/>
    <property type="project" value="InterPro"/>
</dbReference>
<dbReference type="Proteomes" id="UP000655225">
    <property type="component" value="Unassembled WGS sequence"/>
</dbReference>
<evidence type="ECO:0000259" key="22">
    <source>
        <dbReference type="PROSITE" id="PS50927"/>
    </source>
</evidence>
<dbReference type="Gene3D" id="3.30.200.20">
    <property type="entry name" value="Phosphorylase Kinase, domain 1"/>
    <property type="match status" value="1"/>
</dbReference>
<dbReference type="SUPFAM" id="SSF56112">
    <property type="entry name" value="Protein kinase-like (PK-like)"/>
    <property type="match status" value="1"/>
</dbReference>
<dbReference type="GO" id="GO:0005524">
    <property type="term" value="F:ATP binding"/>
    <property type="evidence" value="ECO:0007669"/>
    <property type="project" value="UniProtKB-UniRule"/>
</dbReference>
<dbReference type="InterPro" id="IPR000858">
    <property type="entry name" value="S_locus_glycoprot_dom"/>
</dbReference>
<feature type="domain" description="Bulb-type lectin" evidence="22">
    <location>
        <begin position="24"/>
        <end position="142"/>
    </location>
</feature>